<gene>
    <name evidence="4" type="ORF">FGO68_gene5475</name>
</gene>
<dbReference type="Gene3D" id="3.30.2410.10">
    <property type="entry name" value="Hect, E3 ligase catalytic domain"/>
    <property type="match status" value="1"/>
</dbReference>
<keyword evidence="1 2" id="KW-0833">Ubl conjugation pathway</keyword>
<dbReference type="Proteomes" id="UP000785679">
    <property type="component" value="Unassembled WGS sequence"/>
</dbReference>
<evidence type="ECO:0000256" key="1">
    <source>
        <dbReference type="ARBA" id="ARBA00022786"/>
    </source>
</evidence>
<keyword evidence="5" id="KW-1185">Reference proteome</keyword>
<dbReference type="PANTHER" id="PTHR46654">
    <property type="entry name" value="E3 UBIQUITIN-PROTEIN LIGASE HECTD3"/>
    <property type="match status" value="1"/>
</dbReference>
<sequence length="419" mass="47487">MKSEIFSTQIAELPRGERFELTIRRRKAIAFAESGECDHEGTKSIFGQIVQALIQGGERAISAFRINNVDEQVLRVEFKGEGSIDAGGPYRETLTNICKELMSGVLPLLIPTPNNKNNHGQNRESWMLNPSSTTQVHLQLFKYFGLFLGMAIRSQQALPLDLAPIFWKLLTDETGPNFQSDSENEMDLKQFDTFSWQVIQDLRQNSKDVSEEDFEYAVDENFVTLLSNGAVHELIPGGAGVKVTKKNIGEYIKLIVDARVSESARQVKAIKEGIAQIIPLSIMKILDWRTVEIRATGNKSLDIEKLKAITQYNSCQASEETIQIFWRVLESFNDEERSLYLKFVWGRSRLPATTDQKHQITAMQFNQNSCLPVSHTCFFTLDYPRYPTFELAREKILFAIMFCGDIDADRSSGSIDSDD</sequence>
<dbReference type="GO" id="GO:0004842">
    <property type="term" value="F:ubiquitin-protein transferase activity"/>
    <property type="evidence" value="ECO:0007669"/>
    <property type="project" value="InterPro"/>
</dbReference>
<protein>
    <recommendedName>
        <fullName evidence="3">HECT domain-containing protein</fullName>
    </recommendedName>
</protein>
<evidence type="ECO:0000256" key="2">
    <source>
        <dbReference type="PROSITE-ProRule" id="PRU00104"/>
    </source>
</evidence>
<dbReference type="SUPFAM" id="SSF56204">
    <property type="entry name" value="Hect, E3 ligase catalytic domain"/>
    <property type="match status" value="1"/>
</dbReference>
<evidence type="ECO:0000313" key="5">
    <source>
        <dbReference type="Proteomes" id="UP000785679"/>
    </source>
</evidence>
<name>A0A8J8NFE2_HALGN</name>
<evidence type="ECO:0000313" key="4">
    <source>
        <dbReference type="EMBL" id="TNV74071.1"/>
    </source>
</evidence>
<dbReference type="InterPro" id="IPR035983">
    <property type="entry name" value="Hect_E3_ubiquitin_ligase"/>
</dbReference>
<feature type="active site" description="Glycyl thioester intermediate" evidence="2">
    <location>
        <position position="377"/>
    </location>
</feature>
<dbReference type="PANTHER" id="PTHR46654:SF1">
    <property type="entry name" value="E3 UBIQUITIN-PROTEIN LIGASE HECTD3"/>
    <property type="match status" value="1"/>
</dbReference>
<dbReference type="OrthoDB" id="290242at2759"/>
<feature type="domain" description="HECT" evidence="3">
    <location>
        <begin position="65"/>
        <end position="400"/>
    </location>
</feature>
<dbReference type="InterPro" id="IPR000569">
    <property type="entry name" value="HECT_dom"/>
</dbReference>
<dbReference type="PROSITE" id="PS50237">
    <property type="entry name" value="HECT"/>
    <property type="match status" value="1"/>
</dbReference>
<accession>A0A8J8NFE2</accession>
<dbReference type="Pfam" id="PF00632">
    <property type="entry name" value="HECT"/>
    <property type="match status" value="1"/>
</dbReference>
<dbReference type="EMBL" id="RRYP01017535">
    <property type="protein sequence ID" value="TNV74071.1"/>
    <property type="molecule type" value="Genomic_DNA"/>
</dbReference>
<dbReference type="SMART" id="SM00119">
    <property type="entry name" value="HECTc"/>
    <property type="match status" value="1"/>
</dbReference>
<dbReference type="Gene3D" id="3.30.2160.10">
    <property type="entry name" value="Hect, E3 ligase catalytic domain"/>
    <property type="match status" value="1"/>
</dbReference>
<comment type="caution">
    <text evidence="4">The sequence shown here is derived from an EMBL/GenBank/DDBJ whole genome shotgun (WGS) entry which is preliminary data.</text>
</comment>
<dbReference type="InterPro" id="IPR042469">
    <property type="entry name" value="HECTD3"/>
</dbReference>
<proteinExistence type="predicted"/>
<organism evidence="4 5">
    <name type="scientific">Halteria grandinella</name>
    <dbReference type="NCBI Taxonomy" id="5974"/>
    <lineage>
        <taxon>Eukaryota</taxon>
        <taxon>Sar</taxon>
        <taxon>Alveolata</taxon>
        <taxon>Ciliophora</taxon>
        <taxon>Intramacronucleata</taxon>
        <taxon>Spirotrichea</taxon>
        <taxon>Stichotrichia</taxon>
        <taxon>Sporadotrichida</taxon>
        <taxon>Halteriidae</taxon>
        <taxon>Halteria</taxon>
    </lineage>
</organism>
<dbReference type="AlphaFoldDB" id="A0A8J8NFE2"/>
<reference evidence="4" key="1">
    <citation type="submission" date="2019-06" db="EMBL/GenBank/DDBJ databases">
        <authorList>
            <person name="Zheng W."/>
        </authorList>
    </citation>
    <scope>NUCLEOTIDE SEQUENCE</scope>
    <source>
        <strain evidence="4">QDHG01</strain>
    </source>
</reference>
<dbReference type="Gene3D" id="3.90.1750.10">
    <property type="entry name" value="Hect, E3 ligase catalytic domains"/>
    <property type="match status" value="1"/>
</dbReference>
<evidence type="ECO:0000259" key="3">
    <source>
        <dbReference type="PROSITE" id="PS50237"/>
    </source>
</evidence>